<evidence type="ECO:0008006" key="3">
    <source>
        <dbReference type="Google" id="ProtNLM"/>
    </source>
</evidence>
<dbReference type="InterPro" id="IPR018697">
    <property type="entry name" value="DUF2199"/>
</dbReference>
<comment type="caution">
    <text evidence="1">The sequence shown here is derived from an EMBL/GenBank/DDBJ whole genome shotgun (WGS) entry which is preliminary data.</text>
</comment>
<accession>A0A369BTS4</accession>
<organism evidence="1 2">
    <name type="scientific">Thioalbus denitrificans</name>
    <dbReference type="NCBI Taxonomy" id="547122"/>
    <lineage>
        <taxon>Bacteria</taxon>
        <taxon>Pseudomonadati</taxon>
        <taxon>Pseudomonadota</taxon>
        <taxon>Gammaproteobacteria</taxon>
        <taxon>Chromatiales</taxon>
        <taxon>Ectothiorhodospiraceae</taxon>
        <taxon>Thioalbus</taxon>
    </lineage>
</organism>
<name>A0A369BTS4_9GAMM</name>
<dbReference type="RefSeq" id="WP_114281228.1">
    <property type="nucleotide sequence ID" value="NZ_QPJY01000016.1"/>
</dbReference>
<dbReference type="Proteomes" id="UP000252707">
    <property type="component" value="Unassembled WGS sequence"/>
</dbReference>
<proteinExistence type="predicted"/>
<dbReference type="EMBL" id="QPJY01000016">
    <property type="protein sequence ID" value="RCX24781.1"/>
    <property type="molecule type" value="Genomic_DNA"/>
</dbReference>
<sequence length="172" mass="19476">MAAIFSFRCSRCGEIHEGSPSFSFDAPAPFLEQSEEVRNNGNLGTDLCEYEDGDGEHYFIRACLEIPIHGVDEPFLWGVWVSVSEKSFVHYAETYDSPDPTDRFFGWLCNHLPCYEDTYALKTRVHPREGGVRPYIELEETSHPLSVDFHQGISVARAQELAEAAMHQQDGD</sequence>
<dbReference type="AlphaFoldDB" id="A0A369BTS4"/>
<dbReference type="OrthoDB" id="4404538at2"/>
<keyword evidence="2" id="KW-1185">Reference proteome</keyword>
<evidence type="ECO:0000313" key="1">
    <source>
        <dbReference type="EMBL" id="RCX24781.1"/>
    </source>
</evidence>
<protein>
    <recommendedName>
        <fullName evidence="3">DUF2199 domain-containing protein</fullName>
    </recommendedName>
</protein>
<evidence type="ECO:0000313" key="2">
    <source>
        <dbReference type="Proteomes" id="UP000252707"/>
    </source>
</evidence>
<gene>
    <name evidence="1" type="ORF">DFQ59_11667</name>
</gene>
<dbReference type="Pfam" id="PF09965">
    <property type="entry name" value="DUF2199"/>
    <property type="match status" value="1"/>
</dbReference>
<reference evidence="1 2" key="1">
    <citation type="submission" date="2018-07" db="EMBL/GenBank/DDBJ databases">
        <title>Genomic Encyclopedia of Type Strains, Phase IV (KMG-IV): sequencing the most valuable type-strain genomes for metagenomic binning, comparative biology and taxonomic classification.</title>
        <authorList>
            <person name="Goeker M."/>
        </authorList>
    </citation>
    <scope>NUCLEOTIDE SEQUENCE [LARGE SCALE GENOMIC DNA]</scope>
    <source>
        <strain evidence="1 2">DSM 26407</strain>
    </source>
</reference>